<keyword evidence="2" id="KW-1185">Reference proteome</keyword>
<reference evidence="1 2" key="1">
    <citation type="submission" date="2024-09" db="EMBL/GenBank/DDBJ databases">
        <authorList>
            <person name="Sun Q."/>
            <person name="Mori K."/>
        </authorList>
    </citation>
    <scope>NUCLEOTIDE SEQUENCE [LARGE SCALE GENOMIC DNA]</scope>
    <source>
        <strain evidence="1 2">KCTC 23076</strain>
    </source>
</reference>
<sequence length="189" mass="20438">MDNLSEAENLERVDRLTDKLVLATTNLLRDRTPMPHQSPASTAQNRVALVELQAALLQNPEAAVVTLGNLAQAIATLIVASGDDSFSAAALKRELTDDRIANFFLMRAVSYAALLTSTDTKNIALAKDRFLAAFDEVGAKPTDEIVRGTLTLAMHMSSIQLAQQALECGYVKDSKTTVADLSRLYMGMP</sequence>
<organism evidence="1 2">
    <name type="scientific">Lysobacter korlensis</name>
    <dbReference type="NCBI Taxonomy" id="553636"/>
    <lineage>
        <taxon>Bacteria</taxon>
        <taxon>Pseudomonadati</taxon>
        <taxon>Pseudomonadota</taxon>
        <taxon>Gammaproteobacteria</taxon>
        <taxon>Lysobacterales</taxon>
        <taxon>Lysobacteraceae</taxon>
        <taxon>Lysobacter</taxon>
    </lineage>
</organism>
<dbReference type="RefSeq" id="WP_386671963.1">
    <property type="nucleotide sequence ID" value="NZ_JBHLTG010000005.1"/>
</dbReference>
<evidence type="ECO:0000313" key="2">
    <source>
        <dbReference type="Proteomes" id="UP001589896"/>
    </source>
</evidence>
<evidence type="ECO:0008006" key="3">
    <source>
        <dbReference type="Google" id="ProtNLM"/>
    </source>
</evidence>
<protein>
    <recommendedName>
        <fullName evidence="3">Transcriptional regulator</fullName>
    </recommendedName>
</protein>
<proteinExistence type="predicted"/>
<comment type="caution">
    <text evidence="1">The sequence shown here is derived from an EMBL/GenBank/DDBJ whole genome shotgun (WGS) entry which is preliminary data.</text>
</comment>
<dbReference type="Proteomes" id="UP001589896">
    <property type="component" value="Unassembled WGS sequence"/>
</dbReference>
<dbReference type="EMBL" id="JBHLTG010000005">
    <property type="protein sequence ID" value="MFC0680326.1"/>
    <property type="molecule type" value="Genomic_DNA"/>
</dbReference>
<gene>
    <name evidence="1" type="ORF">ACFFGH_21025</name>
</gene>
<accession>A0ABV6RU60</accession>
<evidence type="ECO:0000313" key="1">
    <source>
        <dbReference type="EMBL" id="MFC0680326.1"/>
    </source>
</evidence>
<name>A0ABV6RU60_9GAMM</name>